<dbReference type="Pfam" id="PF06127">
    <property type="entry name" value="Mpo1-like"/>
    <property type="match status" value="1"/>
</dbReference>
<evidence type="ECO:0000313" key="2">
    <source>
        <dbReference type="EMBL" id="XBH04763.1"/>
    </source>
</evidence>
<feature type="transmembrane region" description="Helical" evidence="1">
    <location>
        <begin position="62"/>
        <end position="79"/>
    </location>
</feature>
<organism evidence="2">
    <name type="scientific">Singulisphaera sp. Ch08</name>
    <dbReference type="NCBI Taxonomy" id="3120278"/>
    <lineage>
        <taxon>Bacteria</taxon>
        <taxon>Pseudomonadati</taxon>
        <taxon>Planctomycetota</taxon>
        <taxon>Planctomycetia</taxon>
        <taxon>Isosphaerales</taxon>
        <taxon>Isosphaeraceae</taxon>
        <taxon>Singulisphaera</taxon>
    </lineage>
</organism>
<evidence type="ECO:0000256" key="1">
    <source>
        <dbReference type="SAM" id="Phobius"/>
    </source>
</evidence>
<keyword evidence="1" id="KW-0472">Membrane</keyword>
<feature type="transmembrane region" description="Helical" evidence="1">
    <location>
        <begin position="37"/>
        <end position="56"/>
    </location>
</feature>
<dbReference type="EMBL" id="CP155447">
    <property type="protein sequence ID" value="XBH04763.1"/>
    <property type="molecule type" value="Genomic_DNA"/>
</dbReference>
<proteinExistence type="predicted"/>
<accession>A0AAU7CH41</accession>
<dbReference type="InterPro" id="IPR009305">
    <property type="entry name" value="Mpo1-like"/>
</dbReference>
<dbReference type="AlphaFoldDB" id="A0AAU7CH41"/>
<dbReference type="RefSeq" id="WP_406697557.1">
    <property type="nucleotide sequence ID" value="NZ_CP155447.1"/>
</dbReference>
<name>A0AAU7CH41_9BACT</name>
<sequence length="118" mass="13278">MDSIRIKGKEPANECSSKLDRFVVKYRKDHTHPVNHFLHVGAGWPMIALAVILVPFRPLWSLGLFLGGYALMFFGHFAFEKNKPTILKHPSTPFVIAWAVIRGLCGGLLRLATPPRSR</sequence>
<protein>
    <submittedName>
        <fullName evidence="2">DUF962 domain-containing protein</fullName>
    </submittedName>
</protein>
<keyword evidence="1" id="KW-1133">Transmembrane helix</keyword>
<reference evidence="2" key="1">
    <citation type="submission" date="2024-05" db="EMBL/GenBank/DDBJ databases">
        <title>Planctomycetes of the genus Singulisphaera possess chitinolytic capabilities.</title>
        <authorList>
            <person name="Ivanova A."/>
        </authorList>
    </citation>
    <scope>NUCLEOTIDE SEQUENCE</scope>
    <source>
        <strain evidence="2">Ch08T</strain>
    </source>
</reference>
<keyword evidence="1" id="KW-0812">Transmembrane</keyword>
<gene>
    <name evidence="2" type="ORF">V5E97_01735</name>
</gene>